<dbReference type="InterPro" id="IPR003439">
    <property type="entry name" value="ABC_transporter-like_ATP-bd"/>
</dbReference>
<dbReference type="NCBIfam" id="TIGR03608">
    <property type="entry name" value="L_ocin_972_ABC"/>
    <property type="match status" value="1"/>
</dbReference>
<name>A0AAX2CF60_9BACI</name>
<dbReference type="GO" id="GO:0005524">
    <property type="term" value="F:ATP binding"/>
    <property type="evidence" value="ECO:0007669"/>
    <property type="project" value="UniProtKB-KW"/>
</dbReference>
<accession>A0AAX2CF60</accession>
<dbReference type="SMART" id="SM00382">
    <property type="entry name" value="AAA"/>
    <property type="match status" value="1"/>
</dbReference>
<evidence type="ECO:0000256" key="2">
    <source>
        <dbReference type="ARBA" id="ARBA00022840"/>
    </source>
</evidence>
<evidence type="ECO:0000313" key="5">
    <source>
        <dbReference type="Proteomes" id="UP000242164"/>
    </source>
</evidence>
<dbReference type="PANTHER" id="PTHR42798:SF2">
    <property type="entry name" value="ABC TRANSPORTER ATP-BINDING PROTEIN MG467-RELATED"/>
    <property type="match status" value="1"/>
</dbReference>
<dbReference type="InterPro" id="IPR027417">
    <property type="entry name" value="P-loop_NTPase"/>
</dbReference>
<dbReference type="SUPFAM" id="SSF52540">
    <property type="entry name" value="P-loop containing nucleoside triphosphate hydrolases"/>
    <property type="match status" value="1"/>
</dbReference>
<dbReference type="RefSeq" id="WP_087098313.1">
    <property type="nucleotide sequence ID" value="NZ_CP066179.1"/>
</dbReference>
<feature type="domain" description="ABC transporter" evidence="3">
    <location>
        <begin position="2"/>
        <end position="205"/>
    </location>
</feature>
<dbReference type="PROSITE" id="PS50893">
    <property type="entry name" value="ABC_TRANSPORTER_2"/>
    <property type="match status" value="1"/>
</dbReference>
<dbReference type="InterPro" id="IPR019895">
    <property type="entry name" value="L_ocin_972_ABC"/>
</dbReference>
<proteinExistence type="predicted"/>
<evidence type="ECO:0000313" key="4">
    <source>
        <dbReference type="EMBL" id="SCL89389.1"/>
    </source>
</evidence>
<dbReference type="Pfam" id="PF00005">
    <property type="entry name" value="ABC_tran"/>
    <property type="match status" value="1"/>
</dbReference>
<gene>
    <name evidence="4" type="ORF">BCB44BAC_01519</name>
</gene>
<dbReference type="Gene3D" id="3.40.50.300">
    <property type="entry name" value="P-loop containing nucleotide triphosphate hydrolases"/>
    <property type="match status" value="1"/>
</dbReference>
<keyword evidence="1" id="KW-0547">Nucleotide-binding</keyword>
<dbReference type="EMBL" id="FMIK01000020">
    <property type="protein sequence ID" value="SCL89389.1"/>
    <property type="molecule type" value="Genomic_DNA"/>
</dbReference>
<dbReference type="GO" id="GO:0016887">
    <property type="term" value="F:ATP hydrolysis activity"/>
    <property type="evidence" value="ECO:0007669"/>
    <property type="project" value="InterPro"/>
</dbReference>
<reference evidence="4 5" key="1">
    <citation type="submission" date="2016-08" db="EMBL/GenBank/DDBJ databases">
        <authorList>
            <person name="Loux V."/>
            <person name="Rue O."/>
        </authorList>
    </citation>
    <scope>NUCLEOTIDE SEQUENCE [LARGE SCALE GENOMIC DNA]</scope>
    <source>
        <strain evidence="4 5">AFSSA_08CEB44bac</strain>
    </source>
</reference>
<dbReference type="Proteomes" id="UP000242164">
    <property type="component" value="Unassembled WGS sequence"/>
</dbReference>
<dbReference type="AlphaFoldDB" id="A0AAX2CF60"/>
<evidence type="ECO:0000259" key="3">
    <source>
        <dbReference type="PROSITE" id="PS50893"/>
    </source>
</evidence>
<dbReference type="PANTHER" id="PTHR42798">
    <property type="entry name" value="LIPOPROTEIN-RELEASING SYSTEM ATP-BINDING PROTEIN LOLD"/>
    <property type="match status" value="1"/>
</dbReference>
<dbReference type="PROSITE" id="PS00211">
    <property type="entry name" value="ABC_TRANSPORTER_1"/>
    <property type="match status" value="1"/>
</dbReference>
<evidence type="ECO:0000256" key="1">
    <source>
        <dbReference type="ARBA" id="ARBA00022741"/>
    </source>
</evidence>
<sequence length="205" mass="23678">MIELKNIHKQFRGKKILENFHLKIEDQDFVAIVGESGRGKTTLLNIMGLLEKADAGDIIIDKITNPTKKQILLLQRNEFGYLFQNYALIENETVEKNLLIALKYQSHMNKREKIKNALQEVNLVGYEKKKIFELSGGEQQRIALARILIKKCNYVFADEPTGNLDEKNRDQVFDLLKKMNDNGKTVVFVTHDLQLAEKAKRIIHI</sequence>
<keyword evidence="2" id="KW-0067">ATP-binding</keyword>
<dbReference type="InterPro" id="IPR017871">
    <property type="entry name" value="ABC_transporter-like_CS"/>
</dbReference>
<dbReference type="InterPro" id="IPR003593">
    <property type="entry name" value="AAA+_ATPase"/>
</dbReference>
<comment type="caution">
    <text evidence="4">The sequence shown here is derived from an EMBL/GenBank/DDBJ whole genome shotgun (WGS) entry which is preliminary data.</text>
</comment>
<protein>
    <submittedName>
        <fullName evidence="4">ABC transporter-related protein</fullName>
    </submittedName>
</protein>
<organism evidence="4 5">
    <name type="scientific">Bacillus cytotoxicus</name>
    <dbReference type="NCBI Taxonomy" id="580165"/>
    <lineage>
        <taxon>Bacteria</taxon>
        <taxon>Bacillati</taxon>
        <taxon>Bacillota</taxon>
        <taxon>Bacilli</taxon>
        <taxon>Bacillales</taxon>
        <taxon>Bacillaceae</taxon>
        <taxon>Bacillus</taxon>
        <taxon>Bacillus cereus group</taxon>
    </lineage>
</organism>